<dbReference type="PROSITE" id="PS50835">
    <property type="entry name" value="IG_LIKE"/>
    <property type="match status" value="1"/>
</dbReference>
<feature type="compositionally biased region" description="Pro residues" evidence="7">
    <location>
        <begin position="471"/>
        <end position="489"/>
    </location>
</feature>
<dbReference type="InterPro" id="IPR000906">
    <property type="entry name" value="ZU5_dom"/>
</dbReference>
<dbReference type="InterPro" id="IPR013783">
    <property type="entry name" value="Ig-like_fold"/>
</dbReference>
<comment type="subcellular location">
    <subcellularLocation>
        <location evidence="6">Cell membrane</location>
        <topology evidence="6">Single-pass type I membrane protein</topology>
    </subcellularLocation>
    <subcellularLocation>
        <location evidence="1">Membrane</location>
        <topology evidence="1">Single-pass membrane protein</topology>
    </subcellularLocation>
</comment>
<gene>
    <name evidence="10" type="ORF">CDAUBV1_LOCUS15064</name>
</gene>
<evidence type="ECO:0000256" key="6">
    <source>
        <dbReference type="RuleBase" id="RU367033"/>
    </source>
</evidence>
<evidence type="ECO:0000256" key="2">
    <source>
        <dbReference type="ARBA" id="ARBA00009844"/>
    </source>
</evidence>
<dbReference type="InterPro" id="IPR000488">
    <property type="entry name" value="Death_dom"/>
</dbReference>
<accession>A0AAV2TRL0</accession>
<dbReference type="Pfam" id="PF13927">
    <property type="entry name" value="Ig_3"/>
    <property type="match status" value="1"/>
</dbReference>
<dbReference type="PROSITE" id="PS51145">
    <property type="entry name" value="ZU5"/>
    <property type="match status" value="1"/>
</dbReference>
<feature type="compositionally biased region" description="Low complexity" evidence="7">
    <location>
        <begin position="582"/>
        <end position="623"/>
    </location>
</feature>
<feature type="region of interest" description="Disordered" evidence="7">
    <location>
        <begin position="564"/>
        <end position="628"/>
    </location>
</feature>
<dbReference type="SMART" id="SM00005">
    <property type="entry name" value="DEATH"/>
    <property type="match status" value="1"/>
</dbReference>
<evidence type="ECO:0000256" key="7">
    <source>
        <dbReference type="SAM" id="MobiDB-lite"/>
    </source>
</evidence>
<dbReference type="InterPro" id="IPR007110">
    <property type="entry name" value="Ig-like_dom"/>
</dbReference>
<keyword evidence="6" id="KW-0217">Developmental protein</keyword>
<evidence type="ECO:0000259" key="9">
    <source>
        <dbReference type="PROSITE" id="PS51145"/>
    </source>
</evidence>
<dbReference type="Pfam" id="PF00791">
    <property type="entry name" value="ZU5"/>
    <property type="match status" value="1"/>
</dbReference>
<dbReference type="Gene3D" id="1.10.533.10">
    <property type="entry name" value="Death Domain, Fas"/>
    <property type="match status" value="1"/>
</dbReference>
<evidence type="ECO:0000256" key="3">
    <source>
        <dbReference type="ARBA" id="ARBA00022692"/>
    </source>
</evidence>
<dbReference type="GO" id="GO:0005886">
    <property type="term" value="C:plasma membrane"/>
    <property type="evidence" value="ECO:0007669"/>
    <property type="project" value="UniProtKB-SubCell"/>
</dbReference>
<comment type="similarity">
    <text evidence="2 6">Belongs to the unc-5 family.</text>
</comment>
<keyword evidence="5 6" id="KW-0472">Membrane</keyword>
<dbReference type="Gene3D" id="2.60.220.30">
    <property type="match status" value="1"/>
</dbReference>
<dbReference type="InterPro" id="IPR011029">
    <property type="entry name" value="DEATH-like_dom_sf"/>
</dbReference>
<feature type="domain" description="Ig-like" evidence="8">
    <location>
        <begin position="90"/>
        <end position="196"/>
    </location>
</feature>
<dbReference type="AlphaFoldDB" id="A0AAV2TRL0"/>
<evidence type="ECO:0000256" key="5">
    <source>
        <dbReference type="ARBA" id="ARBA00023136"/>
    </source>
</evidence>
<feature type="transmembrane region" description="Helical" evidence="6">
    <location>
        <begin position="320"/>
        <end position="342"/>
    </location>
</feature>
<reference evidence="10" key="1">
    <citation type="submission" date="2024-06" db="EMBL/GenBank/DDBJ databases">
        <authorList>
            <person name="Liu X."/>
            <person name="Lenzi L."/>
            <person name="Haldenby T S."/>
            <person name="Uol C."/>
        </authorList>
    </citation>
    <scope>NUCLEOTIDE SEQUENCE</scope>
</reference>
<evidence type="ECO:0000313" key="10">
    <source>
        <dbReference type="EMBL" id="CAL5139868.1"/>
    </source>
</evidence>
<comment type="caution">
    <text evidence="10">The sequence shown here is derived from an EMBL/GenBank/DDBJ whole genome shotgun (WGS) entry which is preliminary data.</text>
</comment>
<dbReference type="InterPro" id="IPR003599">
    <property type="entry name" value="Ig_sub"/>
</dbReference>
<dbReference type="Proteomes" id="UP001497525">
    <property type="component" value="Unassembled WGS sequence"/>
</dbReference>
<dbReference type="SUPFAM" id="SSF48726">
    <property type="entry name" value="Immunoglobulin"/>
    <property type="match status" value="1"/>
</dbReference>
<evidence type="ECO:0000256" key="4">
    <source>
        <dbReference type="ARBA" id="ARBA00022989"/>
    </source>
</evidence>
<keyword evidence="6" id="KW-0393">Immunoglobulin domain</keyword>
<keyword evidence="3 6" id="KW-0812">Transmembrane</keyword>
<dbReference type="InterPro" id="IPR036179">
    <property type="entry name" value="Ig-like_dom_sf"/>
</dbReference>
<protein>
    <recommendedName>
        <fullName evidence="6">Netrin receptor UNC5</fullName>
    </recommendedName>
</protein>
<dbReference type="Pfam" id="PF17217">
    <property type="entry name" value="UPA"/>
    <property type="match status" value="1"/>
</dbReference>
<keyword evidence="6" id="KW-0675">Receptor</keyword>
<evidence type="ECO:0000259" key="8">
    <source>
        <dbReference type="PROSITE" id="PS50835"/>
    </source>
</evidence>
<comment type="function">
    <text evidence="6">Receptor for netrin required for axon guidance. Mediates axon repulsion of neuronal growth cones in the developing nervous system upon ligand binding.</text>
</comment>
<dbReference type="PANTHER" id="PTHR12582">
    <property type="entry name" value="NETRIN RECEPTOR UNC5"/>
    <property type="match status" value="1"/>
</dbReference>
<dbReference type="EMBL" id="CAXLJL010000667">
    <property type="protein sequence ID" value="CAL5139868.1"/>
    <property type="molecule type" value="Genomic_DNA"/>
</dbReference>
<dbReference type="SMART" id="SM00408">
    <property type="entry name" value="IGc2"/>
    <property type="match status" value="1"/>
</dbReference>
<dbReference type="Pfam" id="PF00531">
    <property type="entry name" value="Death"/>
    <property type="match status" value="1"/>
</dbReference>
<dbReference type="Gene3D" id="2.60.40.10">
    <property type="entry name" value="Immunoglobulins"/>
    <property type="match status" value="2"/>
</dbReference>
<dbReference type="InterPro" id="IPR003598">
    <property type="entry name" value="Ig_sub2"/>
</dbReference>
<evidence type="ECO:0000313" key="11">
    <source>
        <dbReference type="Proteomes" id="UP001497525"/>
    </source>
</evidence>
<dbReference type="SMART" id="SM00218">
    <property type="entry name" value="ZU5"/>
    <property type="match status" value="1"/>
</dbReference>
<feature type="region of interest" description="Disordered" evidence="7">
    <location>
        <begin position="469"/>
        <end position="506"/>
    </location>
</feature>
<keyword evidence="4 6" id="KW-1133">Transmembrane helix</keyword>
<sequence>MKGHPATIECIAEPVSHAVIECAEKVIPYKGPGESGRLKVIQLDSQNHPDPNGKRWHLQMQVRAKEVEEWFDSYVCRCEVWNKVEKLQRPKKVVSNNAVIVEAYLERKFQLEPVSTDLEVGKRLVLTCIPPKGKPDPEVYWLKDGNRVNSNSFPHVIINDYNHLIIENSTIPDSGNYTCVAECLGVEYRYANAKVNIFPVRAKLDSSGWTDWGSCAWSHSFTSASPQPSCQQTRYRLCATILSQSQYQNSATSAEDPSQLHSIDPKQPVISECPSPWVQTRNCSIASCIGTWNNLEQASSSPNLVVNVDASDKPFRVKEIAIYVGLFLLLAIILIIIAIVIARRRSHKWSGLHLVPYSHCLQGKGTCRQDKAGKKSRDLLLSSDFKQPSITIKNPSAVDPRQVDDYRRNNRTNTTNIIMDQYGNPVNGVLNETPVTMFGPSANQGIQMAASPGLLFSNGAPLVSISTVGPLLPPPPPPPPTSSLPPLPNNPTGLGRGSSSSDASAYTGSIPSTQYFLAGVSPHMMTSGRVIPNPPTAATTQPSEFIISPVNYCQVNALSPMINGIPNMNEIDDGSSRSPHGQQHQIQQPQQQLFNSSVLAPVSSGSSSGQSPANTATNTTAVGSGNGGSSNGSLGMSANNGLFPLNTATTGSGAYGADEVEPEVPAYMSSSRPSSGLYHELSLDRCSGEPDSGVHLGENPDFESIVRGSVSVDGGVLCLRESDVFLNIPQGAVRPNMITEFCLALCKDDRQRPVLGDQQTLLSPIVCFGGVHESLLKPATLSFPHCADLNQGTWLIRLLALSPSPTGASGVARDNLYTSYNSVGDELSGRTDNSTWQEVCVVGCESPKSSVFCHLDATTAHLLTATPQRYCLVGETRKNAFNTGTLSLSPSQIRTNSIHNTSIPSQQSSEGEDRGFIQIQPAVKMLRLAAFGGRLTPTMDYNIRVYVLADTKDALNHVLKAEVELNGRLLDSTKPFPFRDDGTGICFRIDEISAGWRSRLQTRIQEIPFRHIWSGTQMSMLHCAFSLEHIDPHCLFVSCRIMVYQENINAHHQVLVISSDHIERSLMPPSHSRGPSAIRPIYTDQPFGRSFRIPLRVRQRLCSLLDPQEGNADWRALARQMGMEGTITRISAMSSPTSVLLDIWEARHRTEPAPDDLKYLLLSIGRVDCSSLVDVEPEPTWESR</sequence>
<dbReference type="PANTHER" id="PTHR12582:SF47">
    <property type="entry name" value="NETRIN RECEPTOR UNC-5"/>
    <property type="match status" value="1"/>
</dbReference>
<dbReference type="GO" id="GO:0008045">
    <property type="term" value="P:motor neuron axon guidance"/>
    <property type="evidence" value="ECO:0007669"/>
    <property type="project" value="TreeGrafter"/>
</dbReference>
<organism evidence="10 11">
    <name type="scientific">Calicophoron daubneyi</name>
    <name type="common">Rumen fluke</name>
    <name type="synonym">Paramphistomum daubneyi</name>
    <dbReference type="NCBI Taxonomy" id="300641"/>
    <lineage>
        <taxon>Eukaryota</taxon>
        <taxon>Metazoa</taxon>
        <taxon>Spiralia</taxon>
        <taxon>Lophotrochozoa</taxon>
        <taxon>Platyhelminthes</taxon>
        <taxon>Trematoda</taxon>
        <taxon>Digenea</taxon>
        <taxon>Plagiorchiida</taxon>
        <taxon>Pronocephalata</taxon>
        <taxon>Paramphistomoidea</taxon>
        <taxon>Paramphistomidae</taxon>
        <taxon>Calicophoron</taxon>
    </lineage>
</organism>
<dbReference type="InterPro" id="IPR033772">
    <property type="entry name" value="UPA"/>
</dbReference>
<dbReference type="SUPFAM" id="SSF47986">
    <property type="entry name" value="DEATH domain"/>
    <property type="match status" value="1"/>
</dbReference>
<proteinExistence type="inferred from homology"/>
<dbReference type="InterPro" id="IPR037936">
    <property type="entry name" value="UNC5A-D"/>
</dbReference>
<dbReference type="SMART" id="SM00409">
    <property type="entry name" value="IG"/>
    <property type="match status" value="1"/>
</dbReference>
<feature type="compositionally biased region" description="Low complexity" evidence="7">
    <location>
        <begin position="490"/>
        <end position="506"/>
    </location>
</feature>
<feature type="domain" description="ZU5" evidence="9">
    <location>
        <begin position="704"/>
        <end position="867"/>
    </location>
</feature>
<name>A0AAV2TRL0_CALDB</name>
<evidence type="ECO:0000256" key="1">
    <source>
        <dbReference type="ARBA" id="ARBA00004167"/>
    </source>
</evidence>
<dbReference type="GO" id="GO:0005042">
    <property type="term" value="F:netrin receptor activity"/>
    <property type="evidence" value="ECO:0007669"/>
    <property type="project" value="UniProtKB-UniRule"/>
</dbReference>